<sequence length="293" mass="30594">EAQLVERGYLGAPGAHVFDAAAELHFLGADTGGRSHGLLLAQHDLAARVENLSREAGGGRTAEAAHGHLGAELAVFVARVEVGVGEEVPNPHYLHRQLVVAGLEILRDVELGRRLGGLADAHALPIHIHKGAARNTAEVQHYLVPRPVGRHRKAAPVGTHRVIARVDEGLVAREGVGDVGVNRNPEALDFPVAGHLDGFPAGIAEAGLEEIHRPLGGPGHVVEFPSTVQALVPGRAGVVIGGYIGGLLIELEAGPRCLLALLGQLRVLPLGGVGSLGHGHAAGQQQRRERQTE</sequence>
<name>A0A699Q3R4_TANCI</name>
<evidence type="ECO:0000313" key="1">
    <source>
        <dbReference type="EMBL" id="GFC59610.1"/>
    </source>
</evidence>
<organism evidence="1">
    <name type="scientific">Tanacetum cinerariifolium</name>
    <name type="common">Dalmatian daisy</name>
    <name type="synonym">Chrysanthemum cinerariifolium</name>
    <dbReference type="NCBI Taxonomy" id="118510"/>
    <lineage>
        <taxon>Eukaryota</taxon>
        <taxon>Viridiplantae</taxon>
        <taxon>Streptophyta</taxon>
        <taxon>Embryophyta</taxon>
        <taxon>Tracheophyta</taxon>
        <taxon>Spermatophyta</taxon>
        <taxon>Magnoliopsida</taxon>
        <taxon>eudicotyledons</taxon>
        <taxon>Gunneridae</taxon>
        <taxon>Pentapetalae</taxon>
        <taxon>asterids</taxon>
        <taxon>campanulids</taxon>
        <taxon>Asterales</taxon>
        <taxon>Asteraceae</taxon>
        <taxon>Asteroideae</taxon>
        <taxon>Anthemideae</taxon>
        <taxon>Anthemidinae</taxon>
        <taxon>Tanacetum</taxon>
    </lineage>
</organism>
<proteinExistence type="predicted"/>
<dbReference type="AlphaFoldDB" id="A0A699Q3R4"/>
<gene>
    <name evidence="1" type="ORF">Tci_831580</name>
</gene>
<feature type="non-terminal residue" evidence="1">
    <location>
        <position position="293"/>
    </location>
</feature>
<accession>A0A699Q3R4</accession>
<protein>
    <submittedName>
        <fullName evidence="1">Uncharacterized protein</fullName>
    </submittedName>
</protein>
<comment type="caution">
    <text evidence="1">The sequence shown here is derived from an EMBL/GenBank/DDBJ whole genome shotgun (WGS) entry which is preliminary data.</text>
</comment>
<dbReference type="EMBL" id="BKCJ010982232">
    <property type="protein sequence ID" value="GFC59610.1"/>
    <property type="molecule type" value="Genomic_DNA"/>
</dbReference>
<reference evidence="1" key="1">
    <citation type="journal article" date="2019" name="Sci. Rep.">
        <title>Draft genome of Tanacetum cinerariifolium, the natural source of mosquito coil.</title>
        <authorList>
            <person name="Yamashiro T."/>
            <person name="Shiraishi A."/>
            <person name="Satake H."/>
            <person name="Nakayama K."/>
        </authorList>
    </citation>
    <scope>NUCLEOTIDE SEQUENCE</scope>
</reference>
<feature type="non-terminal residue" evidence="1">
    <location>
        <position position="1"/>
    </location>
</feature>